<dbReference type="InterPro" id="IPR036388">
    <property type="entry name" value="WH-like_DNA-bd_sf"/>
</dbReference>
<dbReference type="EMBL" id="CP046172">
    <property type="protein sequence ID" value="QIS12167.1"/>
    <property type="molecule type" value="Genomic_DNA"/>
</dbReference>
<sequence>MTSHVDPDQSIGFALKRLQQTLRSRMDTALAEYGLTAPQYAVLAMLAEYPGMSNAELARRNFVAAPTMLRILHALSHAGFIDRAEPSPEQRARGNVLTGLGKRRLAAAAASVQELESLLLAQAEPDHVRIMGWLRTCAEKLGDASC</sequence>
<evidence type="ECO:0000313" key="2">
    <source>
        <dbReference type="EMBL" id="QIS12167.1"/>
    </source>
</evidence>
<proteinExistence type="predicted"/>
<dbReference type="AlphaFoldDB" id="A0A6G9YGH9"/>
<dbReference type="SMART" id="SM00347">
    <property type="entry name" value="HTH_MARR"/>
    <property type="match status" value="1"/>
</dbReference>
<reference evidence="2 3" key="1">
    <citation type="journal article" date="2019" name="ACS Chem. Biol.">
        <title>Identification and Mobilization of a Cryptic Antibiotic Biosynthesis Gene Locus from a Human-Pathogenic Nocardia Isolate.</title>
        <authorList>
            <person name="Herisse M."/>
            <person name="Ishida K."/>
            <person name="Porter J.L."/>
            <person name="Howden B."/>
            <person name="Hertweck C."/>
            <person name="Stinear T.P."/>
            <person name="Pidot S.J."/>
        </authorList>
    </citation>
    <scope>NUCLEOTIDE SEQUENCE [LARGE SCALE GENOMIC DNA]</scope>
    <source>
        <strain evidence="2 3">AUSMDU00012717</strain>
    </source>
</reference>
<dbReference type="PANTHER" id="PTHR33164:SF43">
    <property type="entry name" value="HTH-TYPE TRANSCRIPTIONAL REPRESSOR YETL"/>
    <property type="match status" value="1"/>
</dbReference>
<evidence type="ECO:0000259" key="1">
    <source>
        <dbReference type="PROSITE" id="PS50995"/>
    </source>
</evidence>
<dbReference type="InterPro" id="IPR000835">
    <property type="entry name" value="HTH_MarR-typ"/>
</dbReference>
<dbReference type="Pfam" id="PF01047">
    <property type="entry name" value="MarR"/>
    <property type="match status" value="1"/>
</dbReference>
<dbReference type="PROSITE" id="PS50995">
    <property type="entry name" value="HTH_MARR_2"/>
    <property type="match status" value="1"/>
</dbReference>
<dbReference type="InterPro" id="IPR036390">
    <property type="entry name" value="WH_DNA-bd_sf"/>
</dbReference>
<dbReference type="Proteomes" id="UP000503540">
    <property type="component" value="Chromosome"/>
</dbReference>
<dbReference type="GO" id="GO:0006950">
    <property type="term" value="P:response to stress"/>
    <property type="evidence" value="ECO:0007669"/>
    <property type="project" value="TreeGrafter"/>
</dbReference>
<gene>
    <name evidence="2" type="ORF">F5544_21520</name>
</gene>
<dbReference type="PANTHER" id="PTHR33164">
    <property type="entry name" value="TRANSCRIPTIONAL REGULATOR, MARR FAMILY"/>
    <property type="match status" value="1"/>
</dbReference>
<keyword evidence="3" id="KW-1185">Reference proteome</keyword>
<dbReference type="GO" id="GO:0003700">
    <property type="term" value="F:DNA-binding transcription factor activity"/>
    <property type="evidence" value="ECO:0007669"/>
    <property type="project" value="InterPro"/>
</dbReference>
<accession>A0A6G9YGH9</accession>
<dbReference type="RefSeq" id="WP_203217623.1">
    <property type="nucleotide sequence ID" value="NZ_CP046172.1"/>
</dbReference>
<protein>
    <submittedName>
        <fullName evidence="2">MarR family transcriptional regulator</fullName>
    </submittedName>
</protein>
<dbReference type="Gene3D" id="1.10.10.10">
    <property type="entry name" value="Winged helix-like DNA-binding domain superfamily/Winged helix DNA-binding domain"/>
    <property type="match status" value="1"/>
</dbReference>
<name>A0A6G9YGH9_9NOCA</name>
<dbReference type="SUPFAM" id="SSF46785">
    <property type="entry name" value="Winged helix' DNA-binding domain"/>
    <property type="match status" value="1"/>
</dbReference>
<dbReference type="KEGG" id="nah:F5544_21520"/>
<organism evidence="2 3">
    <name type="scientific">Nocardia arthritidis</name>
    <dbReference type="NCBI Taxonomy" id="228602"/>
    <lineage>
        <taxon>Bacteria</taxon>
        <taxon>Bacillati</taxon>
        <taxon>Actinomycetota</taxon>
        <taxon>Actinomycetes</taxon>
        <taxon>Mycobacteriales</taxon>
        <taxon>Nocardiaceae</taxon>
        <taxon>Nocardia</taxon>
    </lineage>
</organism>
<feature type="domain" description="HTH marR-type" evidence="1">
    <location>
        <begin position="8"/>
        <end position="143"/>
    </location>
</feature>
<evidence type="ECO:0000313" key="3">
    <source>
        <dbReference type="Proteomes" id="UP000503540"/>
    </source>
</evidence>
<dbReference type="InterPro" id="IPR039422">
    <property type="entry name" value="MarR/SlyA-like"/>
</dbReference>